<protein>
    <submittedName>
        <fullName evidence="1">Uncharacterized protein</fullName>
    </submittedName>
</protein>
<dbReference type="Proteomes" id="UP000655044">
    <property type="component" value="Unassembled WGS sequence"/>
</dbReference>
<comment type="caution">
    <text evidence="1">The sequence shown here is derived from an EMBL/GenBank/DDBJ whole genome shotgun (WGS) entry which is preliminary data.</text>
</comment>
<gene>
    <name evidence="1" type="ORF">Pro02_43200</name>
</gene>
<evidence type="ECO:0000313" key="2">
    <source>
        <dbReference type="Proteomes" id="UP000655044"/>
    </source>
</evidence>
<keyword evidence="2" id="KW-1185">Reference proteome</keyword>
<sequence>MEGVLVNDGTRSRIEDITPLGEELDESALHGINGGRPRLIALTQVDPPGYCAMD</sequence>
<dbReference type="EMBL" id="BOOI01000040">
    <property type="protein sequence ID" value="GIH85912.1"/>
    <property type="molecule type" value="Genomic_DNA"/>
</dbReference>
<reference evidence="1" key="1">
    <citation type="submission" date="2021-01" db="EMBL/GenBank/DDBJ databases">
        <title>Whole genome shotgun sequence of Planobispora rosea NBRC 15558.</title>
        <authorList>
            <person name="Komaki H."/>
            <person name="Tamura T."/>
        </authorList>
    </citation>
    <scope>NUCLEOTIDE SEQUENCE</scope>
    <source>
        <strain evidence="1">NBRC 15558</strain>
    </source>
</reference>
<accession>A0A8J3S1L0</accession>
<name>A0A8J3S1L0_PLARO</name>
<organism evidence="1 2">
    <name type="scientific">Planobispora rosea</name>
    <dbReference type="NCBI Taxonomy" id="35762"/>
    <lineage>
        <taxon>Bacteria</taxon>
        <taxon>Bacillati</taxon>
        <taxon>Actinomycetota</taxon>
        <taxon>Actinomycetes</taxon>
        <taxon>Streptosporangiales</taxon>
        <taxon>Streptosporangiaceae</taxon>
        <taxon>Planobispora</taxon>
    </lineage>
</organism>
<evidence type="ECO:0000313" key="1">
    <source>
        <dbReference type="EMBL" id="GIH85912.1"/>
    </source>
</evidence>
<proteinExistence type="predicted"/>
<dbReference type="AlphaFoldDB" id="A0A8J3S1L0"/>